<accession>A0A2T3ZHD0</accession>
<name>A0A2T3ZHD0_TRIA4</name>
<gene>
    <name evidence="2" type="ORF">M441DRAFT_44293</name>
</gene>
<evidence type="ECO:0000313" key="3">
    <source>
        <dbReference type="Proteomes" id="UP000240493"/>
    </source>
</evidence>
<dbReference type="AlphaFoldDB" id="A0A2T3ZHD0"/>
<feature type="region of interest" description="Disordered" evidence="1">
    <location>
        <begin position="120"/>
        <end position="141"/>
    </location>
</feature>
<evidence type="ECO:0000313" key="2">
    <source>
        <dbReference type="EMBL" id="PTB44206.1"/>
    </source>
</evidence>
<reference evidence="2 3" key="1">
    <citation type="submission" date="2016-07" db="EMBL/GenBank/DDBJ databases">
        <title>Multiple horizontal gene transfer events from other fungi enriched the ability of initially mycotrophic Trichoderma (Ascomycota) to feed on dead plant biomass.</title>
        <authorList>
            <consortium name="DOE Joint Genome Institute"/>
            <person name="Aerts A."/>
            <person name="Atanasova L."/>
            <person name="Chenthamara K."/>
            <person name="Zhang J."/>
            <person name="Grujic M."/>
            <person name="Henrissat B."/>
            <person name="Kuo A."/>
            <person name="Salamov A."/>
            <person name="Lipzen A."/>
            <person name="Labutti K."/>
            <person name="Barry K."/>
            <person name="Miao Y."/>
            <person name="Rahimi M.J."/>
            <person name="Shen Q."/>
            <person name="Grigoriev I.V."/>
            <person name="Kubicek C.P."/>
            <person name="Druzhinina I.S."/>
        </authorList>
    </citation>
    <scope>NUCLEOTIDE SEQUENCE [LARGE SCALE GENOMIC DNA]</scope>
    <source>
        <strain evidence="2 3">CBS 433.97</strain>
    </source>
</reference>
<evidence type="ECO:0000256" key="1">
    <source>
        <dbReference type="SAM" id="MobiDB-lite"/>
    </source>
</evidence>
<sequence length="293" mass="32241">MSASLQTACRCSGSPAPGTKESIAQVTYPPTWAAVATLYPSAVTIMTRHAQPLGTFLEREVCMLNSPSFVQSFIQSFFHGYTNVIHSLLGASIDALVIVSVLLGRMGYVTAPNLHIGVGKRGTSDSQGHGTRNIKESGDTQTTARHQVFSSVFRASIPMASARSRLREVITRGPKWVYLILRVVGTDVMDAFFSGIAPRKHGQPLEPLATQTSRKKINARFEMWLNTYCTPVVPPNHRAMDENKDRTTLVVAEAMVNNSDVVAVSIWIEDELHMLVRSPFCRIYLYNGDEDGP</sequence>
<keyword evidence="3" id="KW-1185">Reference proteome</keyword>
<protein>
    <submittedName>
        <fullName evidence="2">Uncharacterized protein</fullName>
    </submittedName>
</protein>
<dbReference type="EMBL" id="KZ679258">
    <property type="protein sequence ID" value="PTB44206.1"/>
    <property type="molecule type" value="Genomic_DNA"/>
</dbReference>
<proteinExistence type="predicted"/>
<dbReference type="Proteomes" id="UP000240493">
    <property type="component" value="Unassembled WGS sequence"/>
</dbReference>
<organism evidence="2 3">
    <name type="scientific">Trichoderma asperellum (strain ATCC 204424 / CBS 433.97 / NBRC 101777)</name>
    <dbReference type="NCBI Taxonomy" id="1042311"/>
    <lineage>
        <taxon>Eukaryota</taxon>
        <taxon>Fungi</taxon>
        <taxon>Dikarya</taxon>
        <taxon>Ascomycota</taxon>
        <taxon>Pezizomycotina</taxon>
        <taxon>Sordariomycetes</taxon>
        <taxon>Hypocreomycetidae</taxon>
        <taxon>Hypocreales</taxon>
        <taxon>Hypocreaceae</taxon>
        <taxon>Trichoderma</taxon>
    </lineage>
</organism>